<protein>
    <recommendedName>
        <fullName evidence="5">Replication-associated protein G2P N-terminal domain-containing protein</fullName>
    </recommendedName>
</protein>
<keyword evidence="4" id="KW-1185">Reference proteome</keyword>
<dbReference type="HOGENOM" id="CLU_079914_0_0_6"/>
<dbReference type="STRING" id="314283.MED297_16104"/>
<dbReference type="Pfam" id="PF05155">
    <property type="entry name" value="G2P_X_C"/>
    <property type="match status" value="1"/>
</dbReference>
<feature type="domain" description="Replication-associated protein G2P C-terminal" evidence="2">
    <location>
        <begin position="252"/>
        <end position="335"/>
    </location>
</feature>
<comment type="caution">
    <text evidence="3">The sequence shown here is derived from an EMBL/GenBank/DDBJ whole genome shotgun (WGS) entry which is preliminary data.</text>
</comment>
<evidence type="ECO:0008006" key="5">
    <source>
        <dbReference type="Google" id="ProtNLM"/>
    </source>
</evidence>
<dbReference type="InterPro" id="IPR022686">
    <property type="entry name" value="G2P_N"/>
</dbReference>
<evidence type="ECO:0000259" key="2">
    <source>
        <dbReference type="Pfam" id="PF05155"/>
    </source>
</evidence>
<dbReference type="InterPro" id="IPR006516">
    <property type="entry name" value="G2P"/>
</dbReference>
<dbReference type="OrthoDB" id="8479364at2"/>
<dbReference type="RefSeq" id="WP_008043438.1">
    <property type="nucleotide sequence ID" value="NZ_CH724150.1"/>
</dbReference>
<dbReference type="Pfam" id="PF05144">
    <property type="entry name" value="Phage_CRI"/>
    <property type="match status" value="1"/>
</dbReference>
<dbReference type="NCBIfam" id="TIGR01629">
    <property type="entry name" value="rep_II_X"/>
    <property type="match status" value="1"/>
</dbReference>
<dbReference type="AlphaFoldDB" id="A4BDT9"/>
<dbReference type="EMBL" id="AAOE01000008">
    <property type="protein sequence ID" value="EAR09698.1"/>
    <property type="molecule type" value="Genomic_DNA"/>
</dbReference>
<reference evidence="3 4" key="1">
    <citation type="submission" date="2006-02" db="EMBL/GenBank/DDBJ databases">
        <authorList>
            <person name="Pinhassi J."/>
            <person name="Pedros-Alio C."/>
            <person name="Ferriera S."/>
            <person name="Johnson J."/>
            <person name="Kravitz S."/>
            <person name="Halpern A."/>
            <person name="Remington K."/>
            <person name="Beeson K."/>
            <person name="Tran B."/>
            <person name="Rogers Y.-H."/>
            <person name="Friedman R."/>
            <person name="Venter J.C."/>
        </authorList>
    </citation>
    <scope>NUCLEOTIDE SEQUENCE [LARGE SCALE GENOMIC DNA]</scope>
    <source>
        <strain evidence="3 4">MED297</strain>
    </source>
</reference>
<gene>
    <name evidence="3" type="ORF">MED297_16104</name>
</gene>
<evidence type="ECO:0000313" key="3">
    <source>
        <dbReference type="EMBL" id="EAR09698.1"/>
    </source>
</evidence>
<feature type="domain" description="Replication-associated protein G2P N-terminal" evidence="1">
    <location>
        <begin position="1"/>
        <end position="229"/>
    </location>
</feature>
<dbReference type="InterPro" id="IPR022688">
    <property type="entry name" value="G2P_C"/>
</dbReference>
<dbReference type="Proteomes" id="UP000005953">
    <property type="component" value="Unassembled WGS sequence"/>
</dbReference>
<name>A4BDT9_9GAMM</name>
<sequence length="342" mass="38846">MIDWVTCELPCRHVPLNAGAVMKVAADGCLEWHSPCRVRVEGSHESGVQVRSIGTIDAQGRASTLWFSGNPSKFLQGHNVFGSDDLVALMLDTYLKVLASLDIVPNLDDLKQVKQGAYPLMSVDINQSFDLPSRSDVLAWIRAAEYKSKTRHGRPSMKGGTLYWGKSSQRWALKVYSKGEEIEAPKHRLPSAFNNTYLAKWADTKLRLELRIKKKQLRELNIETASQMTLAAVKRIYQTYVEKIEMNEQIALSDEQQMNLPRGLCSTYILWKQGHDLRSILPKNTYYRHRRALMEQGIDIAFCQESIEKTNVIPLLKVLEAQPASIPDWAFNQNLVHHSARL</sequence>
<dbReference type="GO" id="GO:0006260">
    <property type="term" value="P:DNA replication"/>
    <property type="evidence" value="ECO:0007669"/>
    <property type="project" value="InterPro"/>
</dbReference>
<evidence type="ECO:0000313" key="4">
    <source>
        <dbReference type="Proteomes" id="UP000005953"/>
    </source>
</evidence>
<organism evidence="3 4">
    <name type="scientific">Reinekea blandensis MED297</name>
    <dbReference type="NCBI Taxonomy" id="314283"/>
    <lineage>
        <taxon>Bacteria</taxon>
        <taxon>Pseudomonadati</taxon>
        <taxon>Pseudomonadota</taxon>
        <taxon>Gammaproteobacteria</taxon>
        <taxon>Oceanospirillales</taxon>
        <taxon>Saccharospirillaceae</taxon>
        <taxon>Reinekea</taxon>
    </lineage>
</organism>
<proteinExistence type="predicted"/>
<accession>A4BDT9</accession>
<evidence type="ECO:0000259" key="1">
    <source>
        <dbReference type="Pfam" id="PF05144"/>
    </source>
</evidence>